<sequence>MVSALAGALRDSYCSFAWGGRLRARRADPDTAAAVLRGEEAAGGTALDVSERTIAVVSALAGALRDSYCSFAWGGRLARATDPDTAAAVLRGEEAAGGTALDVSERTIAAWARRLARDPNSTTAADVAALRDVGLDDRTIVALTAYIAARIAFSTVNDALGALPDAELHASAPDAVRDAISWGRAPAR</sequence>
<evidence type="ECO:0000313" key="1">
    <source>
        <dbReference type="EMBL" id="ERG63690.1"/>
    </source>
</evidence>
<organism evidence="1 2">
    <name type="scientific">Agrococcus pavilionensis RW1</name>
    <dbReference type="NCBI Taxonomy" id="1330458"/>
    <lineage>
        <taxon>Bacteria</taxon>
        <taxon>Bacillati</taxon>
        <taxon>Actinomycetota</taxon>
        <taxon>Actinomycetes</taxon>
        <taxon>Micrococcales</taxon>
        <taxon>Microbacteriaceae</taxon>
        <taxon>Agrococcus</taxon>
    </lineage>
</organism>
<dbReference type="AlphaFoldDB" id="U1MSR5"/>
<dbReference type="Gene3D" id="1.20.1290.10">
    <property type="entry name" value="AhpD-like"/>
    <property type="match status" value="1"/>
</dbReference>
<dbReference type="Proteomes" id="UP000016462">
    <property type="component" value="Unassembled WGS sequence"/>
</dbReference>
<dbReference type="SUPFAM" id="SSF69118">
    <property type="entry name" value="AhpD-like"/>
    <property type="match status" value="1"/>
</dbReference>
<name>U1MSR5_9MICO</name>
<accession>U1MSR5</accession>
<reference evidence="1 2" key="1">
    <citation type="journal article" date="2013" name="Genome Announc.">
        <title>First draft genome sequence from a member of the genus agrococcus, isolated from modern microbialites.</title>
        <authorList>
            <person name="White R.A.III."/>
            <person name="Grassa C.J."/>
            <person name="Suttle C.A."/>
        </authorList>
    </citation>
    <scope>NUCLEOTIDE SEQUENCE [LARGE SCALE GENOMIC DNA]</scope>
    <source>
        <strain evidence="1 2">RW1</strain>
    </source>
</reference>
<gene>
    <name evidence="1" type="ORF">L332_04375</name>
</gene>
<dbReference type="EMBL" id="ASHR01000030">
    <property type="protein sequence ID" value="ERG63690.1"/>
    <property type="molecule type" value="Genomic_DNA"/>
</dbReference>
<proteinExistence type="predicted"/>
<evidence type="ECO:0000313" key="2">
    <source>
        <dbReference type="Proteomes" id="UP000016462"/>
    </source>
</evidence>
<protein>
    <recommendedName>
        <fullName evidence="3">Carboxymuconolactone decarboxylase-like domain-containing protein</fullName>
    </recommendedName>
</protein>
<dbReference type="InterPro" id="IPR029032">
    <property type="entry name" value="AhpD-like"/>
</dbReference>
<evidence type="ECO:0008006" key="3">
    <source>
        <dbReference type="Google" id="ProtNLM"/>
    </source>
</evidence>
<keyword evidence="2" id="KW-1185">Reference proteome</keyword>
<comment type="caution">
    <text evidence="1">The sequence shown here is derived from an EMBL/GenBank/DDBJ whole genome shotgun (WGS) entry which is preliminary data.</text>
</comment>